<dbReference type="InterPro" id="IPR026265">
    <property type="entry name" value="LptC"/>
</dbReference>
<dbReference type="RefSeq" id="WP_323738326.1">
    <property type="nucleotide sequence ID" value="NZ_CP112932.1"/>
</dbReference>
<keyword evidence="3" id="KW-1185">Reference proteome</keyword>
<protein>
    <submittedName>
        <fullName evidence="2">LptC-related OstA-like protein</fullName>
    </submittedName>
</protein>
<dbReference type="NCBIfam" id="TIGR04409">
    <property type="entry name" value="LptC_YrbK"/>
    <property type="match status" value="1"/>
</dbReference>
<evidence type="ECO:0000256" key="1">
    <source>
        <dbReference type="SAM" id="Phobius"/>
    </source>
</evidence>
<gene>
    <name evidence="2" type="ORF">Trichorick_00109</name>
</gene>
<evidence type="ECO:0000313" key="2">
    <source>
        <dbReference type="EMBL" id="WPY00237.1"/>
    </source>
</evidence>
<reference evidence="2 3" key="1">
    <citation type="submission" date="2022-10" db="EMBL/GenBank/DDBJ databases">
        <title>Host association and intracellularity evolved multiple times independently in the Rickettsiales.</title>
        <authorList>
            <person name="Castelli M."/>
            <person name="Nardi T."/>
            <person name="Gammuto L."/>
            <person name="Bellinzona G."/>
            <person name="Sabaneyeva E."/>
            <person name="Potekhin A."/>
            <person name="Serra V."/>
            <person name="Petroni G."/>
            <person name="Sassera D."/>
        </authorList>
    </citation>
    <scope>NUCLEOTIDE SEQUENCE [LARGE SCALE GENOMIC DNA]</scope>
    <source>
        <strain evidence="2 3">Kr 154-4</strain>
    </source>
</reference>
<proteinExistence type="predicted"/>
<keyword evidence="1" id="KW-0812">Transmembrane</keyword>
<dbReference type="EMBL" id="CP112932">
    <property type="protein sequence ID" value="WPY00237.1"/>
    <property type="molecule type" value="Genomic_DNA"/>
</dbReference>
<name>A0ABZ0UT18_9RICK</name>
<dbReference type="Gene3D" id="2.60.450.10">
    <property type="entry name" value="Lipopolysaccharide (LPS) transport protein A like domain"/>
    <property type="match status" value="1"/>
</dbReference>
<dbReference type="InterPro" id="IPR010664">
    <property type="entry name" value="LipoPS_assembly_LptC-rel"/>
</dbReference>
<keyword evidence="1" id="KW-1133">Transmembrane helix</keyword>
<feature type="transmembrane region" description="Helical" evidence="1">
    <location>
        <begin position="12"/>
        <end position="32"/>
    </location>
</feature>
<organism evidence="2 3">
    <name type="scientific">Candidatus Trichorickettsia mobilis</name>
    <dbReference type="NCBI Taxonomy" id="1346319"/>
    <lineage>
        <taxon>Bacteria</taxon>
        <taxon>Pseudomonadati</taxon>
        <taxon>Pseudomonadota</taxon>
        <taxon>Alphaproteobacteria</taxon>
        <taxon>Rickettsiales</taxon>
        <taxon>Rickettsiaceae</taxon>
        <taxon>Rickettsieae</taxon>
        <taxon>Candidatus Trichorickettsia</taxon>
    </lineage>
</organism>
<sequence>MLIKHYQRTINIFKFIFIIGITIILLLFYSWVNLPQVTIENNAKFTKANTATLPSQNYEITMFNSIFEGISNNEQPYKIISDTAAKIAEDQYELKQIAARHKFFGNDILIKARHALIDNNIKLITLTDNVQIMLNDLQCHTAELLINLIDHKATSNEKVVVYYNNSRISADNLVADGTLNTMKLQGHVQAKIDISDF</sequence>
<evidence type="ECO:0000313" key="3">
    <source>
        <dbReference type="Proteomes" id="UP001326613"/>
    </source>
</evidence>
<dbReference type="Proteomes" id="UP001326613">
    <property type="component" value="Chromosome"/>
</dbReference>
<dbReference type="Pfam" id="PF06835">
    <property type="entry name" value="LptC"/>
    <property type="match status" value="1"/>
</dbReference>
<keyword evidence="1" id="KW-0472">Membrane</keyword>
<accession>A0ABZ0UT18</accession>